<evidence type="ECO:0000313" key="1">
    <source>
        <dbReference type="EMBL" id="GMH74096.1"/>
    </source>
</evidence>
<reference evidence="1" key="1">
    <citation type="submission" date="2022-07" db="EMBL/GenBank/DDBJ databases">
        <title>Genome analysis of Parmales, a sister group of diatoms, reveals the evolutionary specialization of diatoms from phago-mixotrophs to photoautotrophs.</title>
        <authorList>
            <person name="Ban H."/>
            <person name="Sato S."/>
            <person name="Yoshikawa S."/>
            <person name="Kazumasa Y."/>
            <person name="Nakamura Y."/>
            <person name="Ichinomiya M."/>
            <person name="Saitoh K."/>
            <person name="Sato N."/>
            <person name="Blanc-Mathieu R."/>
            <person name="Endo H."/>
            <person name="Kuwata A."/>
            <person name="Ogata H."/>
        </authorList>
    </citation>
    <scope>NUCLEOTIDE SEQUENCE</scope>
</reference>
<proteinExistence type="predicted"/>
<sequence>MQKRGKSPSLKECTPSLKSLHATTPVSIHILQFLSLLTHSPKLPSARLMAYLGTAWLRLHHVTTAAMAFTTSLTTSSTHMLARVTELLLCLILSRPE</sequence>
<dbReference type="Proteomes" id="UP001165082">
    <property type="component" value="Unassembled WGS sequence"/>
</dbReference>
<protein>
    <submittedName>
        <fullName evidence="1">Uncharacterized protein</fullName>
    </submittedName>
</protein>
<keyword evidence="2" id="KW-1185">Reference proteome</keyword>
<gene>
    <name evidence="1" type="ORF">TrRE_jg11914</name>
</gene>
<name>A0A9W7AMZ2_9STRA</name>
<organism evidence="1 2">
    <name type="scientific">Triparma retinervis</name>
    <dbReference type="NCBI Taxonomy" id="2557542"/>
    <lineage>
        <taxon>Eukaryota</taxon>
        <taxon>Sar</taxon>
        <taxon>Stramenopiles</taxon>
        <taxon>Ochrophyta</taxon>
        <taxon>Bolidophyceae</taxon>
        <taxon>Parmales</taxon>
        <taxon>Triparmaceae</taxon>
        <taxon>Triparma</taxon>
    </lineage>
</organism>
<accession>A0A9W7AMZ2</accession>
<dbReference type="EMBL" id="BRXZ01001561">
    <property type="protein sequence ID" value="GMH74096.1"/>
    <property type="molecule type" value="Genomic_DNA"/>
</dbReference>
<dbReference type="AlphaFoldDB" id="A0A9W7AMZ2"/>
<evidence type="ECO:0000313" key="2">
    <source>
        <dbReference type="Proteomes" id="UP001165082"/>
    </source>
</evidence>
<comment type="caution">
    <text evidence="1">The sequence shown here is derived from an EMBL/GenBank/DDBJ whole genome shotgun (WGS) entry which is preliminary data.</text>
</comment>